<name>G9Y256_HAFAL</name>
<evidence type="ECO:0000313" key="2">
    <source>
        <dbReference type="Proteomes" id="UP000005959"/>
    </source>
</evidence>
<dbReference type="HOGENOM" id="CLU_3310634_0_0_6"/>
<accession>G9Y256</accession>
<reference evidence="1 2" key="1">
    <citation type="submission" date="2011-08" db="EMBL/GenBank/DDBJ databases">
        <authorList>
            <person name="Weinstock G."/>
            <person name="Sodergren E."/>
            <person name="Clifton S."/>
            <person name="Fulton L."/>
            <person name="Fulton B."/>
            <person name="Courtney L."/>
            <person name="Fronick C."/>
            <person name="Harrison M."/>
            <person name="Strong C."/>
            <person name="Farmer C."/>
            <person name="Delahaunty K."/>
            <person name="Markovic C."/>
            <person name="Hall O."/>
            <person name="Minx P."/>
            <person name="Tomlinson C."/>
            <person name="Mitreva M."/>
            <person name="Hou S."/>
            <person name="Chen J."/>
            <person name="Wollam A."/>
            <person name="Pepin K.H."/>
            <person name="Johnson M."/>
            <person name="Bhonagiri V."/>
            <person name="Zhang X."/>
            <person name="Suruliraj S."/>
            <person name="Warren W."/>
            <person name="Chinwalla A."/>
            <person name="Mardis E.R."/>
            <person name="Wilson R.K."/>
        </authorList>
    </citation>
    <scope>NUCLEOTIDE SEQUENCE [LARGE SCALE GENOMIC DNA]</scope>
    <source>
        <strain evidence="1 2">ATCC 51873</strain>
    </source>
</reference>
<sequence>MTQICELAIHIAQGINIKIDVHQFWYDQITCRGILSSEN</sequence>
<dbReference type="Proteomes" id="UP000005959">
    <property type="component" value="Unassembled WGS sequence"/>
</dbReference>
<comment type="caution">
    <text evidence="1">The sequence shown here is derived from an EMBL/GenBank/DDBJ whole genome shotgun (WGS) entry which is preliminary data.</text>
</comment>
<protein>
    <submittedName>
        <fullName evidence="1">Uncharacterized protein</fullName>
    </submittedName>
</protein>
<dbReference type="EMBL" id="AGCI01000010">
    <property type="protein sequence ID" value="EHM46801.1"/>
    <property type="molecule type" value="Genomic_DNA"/>
</dbReference>
<organism evidence="1 2">
    <name type="scientific">Hafnia alvei ATCC 51873</name>
    <dbReference type="NCBI Taxonomy" id="1002364"/>
    <lineage>
        <taxon>Bacteria</taxon>
        <taxon>Pseudomonadati</taxon>
        <taxon>Pseudomonadota</taxon>
        <taxon>Gammaproteobacteria</taxon>
        <taxon>Enterobacterales</taxon>
        <taxon>Hafniaceae</taxon>
        <taxon>Hafnia</taxon>
    </lineage>
</organism>
<evidence type="ECO:0000313" key="1">
    <source>
        <dbReference type="EMBL" id="EHM46801.1"/>
    </source>
</evidence>
<gene>
    <name evidence="1" type="ORF">HMPREF0454_00668</name>
</gene>
<proteinExistence type="predicted"/>
<dbReference type="AlphaFoldDB" id="G9Y256"/>